<evidence type="ECO:0000259" key="2">
    <source>
        <dbReference type="Pfam" id="PF03703"/>
    </source>
</evidence>
<feature type="domain" description="YdbS-like PH" evidence="2">
    <location>
        <begin position="71"/>
        <end position="151"/>
    </location>
</feature>
<feature type="transmembrane region" description="Helical" evidence="1">
    <location>
        <begin position="353"/>
        <end position="370"/>
    </location>
</feature>
<dbReference type="InterPro" id="IPR005182">
    <property type="entry name" value="YdbS-like_PH"/>
</dbReference>
<gene>
    <name evidence="3" type="ORF">AVDCRST_MAG57-1042</name>
</gene>
<accession>A0A6J4HNT4</accession>
<evidence type="ECO:0000256" key="1">
    <source>
        <dbReference type="SAM" id="Phobius"/>
    </source>
</evidence>
<feature type="domain" description="YdbS-like PH" evidence="2">
    <location>
        <begin position="407"/>
        <end position="459"/>
    </location>
</feature>
<dbReference type="PIRSF" id="PIRSF026631">
    <property type="entry name" value="UCP026631"/>
    <property type="match status" value="1"/>
</dbReference>
<keyword evidence="1" id="KW-0472">Membrane</keyword>
<keyword evidence="1 3" id="KW-0812">Transmembrane</keyword>
<evidence type="ECO:0000313" key="3">
    <source>
        <dbReference type="EMBL" id="CAA9228593.1"/>
    </source>
</evidence>
<protein>
    <submittedName>
        <fullName evidence="3">Transmembrane protein, distant homology with ydbT</fullName>
    </submittedName>
</protein>
<feature type="transmembrane region" description="Helical" evidence="1">
    <location>
        <begin position="376"/>
        <end position="395"/>
    </location>
</feature>
<feature type="transmembrane region" description="Helical" evidence="1">
    <location>
        <begin position="52"/>
        <end position="72"/>
    </location>
</feature>
<dbReference type="PANTHER" id="PTHR34473">
    <property type="entry name" value="UPF0699 TRANSMEMBRANE PROTEIN YDBS"/>
    <property type="match status" value="1"/>
</dbReference>
<feature type="transmembrane region" description="Helical" evidence="1">
    <location>
        <begin position="226"/>
        <end position="251"/>
    </location>
</feature>
<dbReference type="AlphaFoldDB" id="A0A6J4HNT4"/>
<dbReference type="EMBL" id="CADCTI010000087">
    <property type="protein sequence ID" value="CAA9228593.1"/>
    <property type="molecule type" value="Genomic_DNA"/>
</dbReference>
<organism evidence="3">
    <name type="scientific">uncultured Blastococcus sp</name>
    <dbReference type="NCBI Taxonomy" id="217144"/>
    <lineage>
        <taxon>Bacteria</taxon>
        <taxon>Bacillati</taxon>
        <taxon>Actinomycetota</taxon>
        <taxon>Actinomycetes</taxon>
        <taxon>Geodermatophilales</taxon>
        <taxon>Geodermatophilaceae</taxon>
        <taxon>Blastococcus</taxon>
        <taxon>environmental samples</taxon>
    </lineage>
</organism>
<dbReference type="PANTHER" id="PTHR34473:SF2">
    <property type="entry name" value="UPF0699 TRANSMEMBRANE PROTEIN YDBT"/>
    <property type="match status" value="1"/>
</dbReference>
<proteinExistence type="predicted"/>
<dbReference type="Pfam" id="PF03703">
    <property type="entry name" value="bPH_2"/>
    <property type="match status" value="2"/>
</dbReference>
<keyword evidence="1" id="KW-1133">Transmembrane helix</keyword>
<reference evidence="3" key="1">
    <citation type="submission" date="2020-02" db="EMBL/GenBank/DDBJ databases">
        <authorList>
            <person name="Meier V. D."/>
        </authorList>
    </citation>
    <scope>NUCLEOTIDE SEQUENCE</scope>
    <source>
        <strain evidence="3">AVDCRST_MAG57</strain>
    </source>
</reference>
<name>A0A6J4HNT4_9ACTN</name>
<feature type="transmembrane region" description="Helical" evidence="1">
    <location>
        <begin position="182"/>
        <end position="206"/>
    </location>
</feature>
<sequence>MTAPAHLPSAARRTSPLIVLVHTVTFRQARQFVPAVIPIVAATGLGGGTTTVVLLVVGVTLLSLATAALSWWRFTYTDGPASVVVTRGLLSRSVRTVPNDRIRGVEVEAGPLHRLLGLVRVRIDAAAGAVNGQDEELVVDGLPRAEGDRLRTAVLTHRSTAVPAEDAEPEAEQEFGRFDNRWLLYAPLVGSYLAVPLAAVGALFRLAQELPERWRPDVDGVHLSGLQALVLVLAVSLLLLLAGSIIGAAVVNWGFRLVRRGTSLVAVRGLVTRRHTELEIDRIRGFTLAEGAGMRVVRAARLNALVTGLGDAARRGQLLPLGPRAEAWSLGSRLVEDPGPLRAHPAAARRRRLFRAVALGLTVTAAGILLTPLAGWWWLLVAGVVLTALGVPLGLGRYAALGHAAGGTTFTVRNGWLVREQAVLERRAVVGWQVRQSPFQRKAGLATVIACVGAGRGGYAAIDMAAGDVAAFTAAASDAWAADLSGRTA</sequence>
<dbReference type="InterPro" id="IPR014529">
    <property type="entry name" value="UCP026631"/>
</dbReference>